<evidence type="ECO:0000313" key="10">
    <source>
        <dbReference type="EMBL" id="RBW68379.1"/>
    </source>
</evidence>
<comment type="catalytic activity">
    <reaction evidence="1">
        <text>dihydroxyacetone + phosphoenolpyruvate = dihydroxyacetone phosphate + pyruvate</text>
        <dbReference type="Rhea" id="RHEA:18381"/>
        <dbReference type="ChEBI" id="CHEBI:15361"/>
        <dbReference type="ChEBI" id="CHEBI:16016"/>
        <dbReference type="ChEBI" id="CHEBI:57642"/>
        <dbReference type="ChEBI" id="CHEBI:58702"/>
        <dbReference type="EC" id="2.7.1.121"/>
    </reaction>
</comment>
<comment type="function">
    <text evidence="8">ADP-binding subunit of the dihydroxyacetone kinase, which is responsible for the phosphoenolpyruvate (PEP)-dependent phosphorylation of dihydroxyacetone. DhaL-ADP is converted to DhaL-ATP via a phosphoryl group transfer from DhaM and transmits it to dihydroxyacetone binds to DhaK.</text>
</comment>
<evidence type="ECO:0000256" key="7">
    <source>
        <dbReference type="ARBA" id="ARBA00046577"/>
    </source>
</evidence>
<evidence type="ECO:0000256" key="2">
    <source>
        <dbReference type="ARBA" id="ARBA00004745"/>
    </source>
</evidence>
<comment type="subunit">
    <text evidence="7">Homodimer. The dihydroxyacetone kinase complex is composed of a homodimer of DhaM, a homodimer of DhaK and the subunit DhaL.</text>
</comment>
<dbReference type="PANTHER" id="PTHR28629:SF4">
    <property type="entry name" value="TRIOKINASE_FMN CYCLASE"/>
    <property type="match status" value="1"/>
</dbReference>
<keyword evidence="5 10" id="KW-0418">Kinase</keyword>
<dbReference type="AlphaFoldDB" id="A0A366XUD4"/>
<dbReference type="InterPro" id="IPR004007">
    <property type="entry name" value="DhaL_dom"/>
</dbReference>
<dbReference type="InterPro" id="IPR036117">
    <property type="entry name" value="DhaL_dom_sf"/>
</dbReference>
<evidence type="ECO:0000313" key="11">
    <source>
        <dbReference type="Proteomes" id="UP000253314"/>
    </source>
</evidence>
<feature type="domain" description="DhaL" evidence="9">
    <location>
        <begin position="12"/>
        <end position="212"/>
    </location>
</feature>
<dbReference type="EC" id="2.7.1.121" evidence="3"/>
<dbReference type="PROSITE" id="PS51480">
    <property type="entry name" value="DHAL"/>
    <property type="match status" value="1"/>
</dbReference>
<dbReference type="Proteomes" id="UP000253314">
    <property type="component" value="Unassembled WGS sequence"/>
</dbReference>
<comment type="caution">
    <text evidence="10">The sequence shown here is derived from an EMBL/GenBank/DDBJ whole genome shotgun (WGS) entry which is preliminary data.</text>
</comment>
<evidence type="ECO:0000256" key="8">
    <source>
        <dbReference type="ARBA" id="ARBA00055771"/>
    </source>
</evidence>
<dbReference type="SMART" id="SM01120">
    <property type="entry name" value="Dak2"/>
    <property type="match status" value="1"/>
</dbReference>
<evidence type="ECO:0000259" key="9">
    <source>
        <dbReference type="PROSITE" id="PS51480"/>
    </source>
</evidence>
<protein>
    <recommendedName>
        <fullName evidence="3">phosphoenolpyruvate--glycerone phosphotransferase</fullName>
        <ecNumber evidence="3">2.7.1.121</ecNumber>
    </recommendedName>
</protein>
<evidence type="ECO:0000256" key="5">
    <source>
        <dbReference type="ARBA" id="ARBA00022777"/>
    </source>
</evidence>
<dbReference type="GO" id="GO:0019563">
    <property type="term" value="P:glycerol catabolic process"/>
    <property type="evidence" value="ECO:0007669"/>
    <property type="project" value="TreeGrafter"/>
</dbReference>
<dbReference type="NCBIfam" id="TIGR02365">
    <property type="entry name" value="dha_L_ycgS"/>
    <property type="match status" value="1"/>
</dbReference>
<evidence type="ECO:0000256" key="3">
    <source>
        <dbReference type="ARBA" id="ARBA00012095"/>
    </source>
</evidence>
<proteinExistence type="predicted"/>
<dbReference type="GO" id="GO:0047324">
    <property type="term" value="F:phosphoenolpyruvate-glycerone phosphotransferase activity"/>
    <property type="evidence" value="ECO:0007669"/>
    <property type="project" value="UniProtKB-EC"/>
</dbReference>
<dbReference type="PANTHER" id="PTHR28629">
    <property type="entry name" value="TRIOKINASE/FMN CYCLASE"/>
    <property type="match status" value="1"/>
</dbReference>
<organism evidence="10 11">
    <name type="scientific">Bacillus taeanensis</name>
    <dbReference type="NCBI Taxonomy" id="273032"/>
    <lineage>
        <taxon>Bacteria</taxon>
        <taxon>Bacillati</taxon>
        <taxon>Bacillota</taxon>
        <taxon>Bacilli</taxon>
        <taxon>Bacillales</taxon>
        <taxon>Bacillaceae</taxon>
        <taxon>Bacillus</taxon>
    </lineage>
</organism>
<accession>A0A366XUD4</accession>
<dbReference type="FunFam" id="1.25.40.340:FF:000002">
    <property type="entry name" value="Dihydroxyacetone kinase, L subunit"/>
    <property type="match status" value="1"/>
</dbReference>
<dbReference type="InterPro" id="IPR012737">
    <property type="entry name" value="DhaK_L_YcgS"/>
</dbReference>
<dbReference type="EMBL" id="QOCW01000021">
    <property type="protein sequence ID" value="RBW68379.1"/>
    <property type="molecule type" value="Genomic_DNA"/>
</dbReference>
<dbReference type="SUPFAM" id="SSF101473">
    <property type="entry name" value="DhaL-like"/>
    <property type="match status" value="1"/>
</dbReference>
<gene>
    <name evidence="10" type="primary">dhaL</name>
    <name evidence="10" type="ORF">DS031_17100</name>
</gene>
<dbReference type="InterPro" id="IPR050861">
    <property type="entry name" value="Dihydroxyacetone_Kinase"/>
</dbReference>
<evidence type="ECO:0000256" key="1">
    <source>
        <dbReference type="ARBA" id="ARBA00001113"/>
    </source>
</evidence>
<dbReference type="Gene3D" id="1.25.40.340">
    <property type="match status" value="1"/>
</dbReference>
<dbReference type="RefSeq" id="WP_113807278.1">
    <property type="nucleotide sequence ID" value="NZ_QOCW01000021.1"/>
</dbReference>
<dbReference type="GO" id="GO:0004371">
    <property type="term" value="F:glycerone kinase activity"/>
    <property type="evidence" value="ECO:0007669"/>
    <property type="project" value="InterPro"/>
</dbReference>
<comment type="pathway">
    <text evidence="2">Polyol metabolism; glycerol degradation.</text>
</comment>
<dbReference type="Pfam" id="PF02734">
    <property type="entry name" value="Dak2"/>
    <property type="match status" value="1"/>
</dbReference>
<name>A0A366XUD4_9BACI</name>
<sequence length="218" mass="23399">MVNQTETQLSIEQTVEMFKYVAEQVINSKPYLTEIDSAIGDGDHGIGMAIGFEAAVNKLNSGSFKTVNAVFSEIGMAMISSMGGASGVIFGTMFIGKVAKLPQETNLSLPFLSTIFTDALAAIKKRGKAELGDKTMIDAFEPAVVSLQQSVSNNKTLLEGLKEAEKKAAEGVENTKNYTAKFGRAKSLGERAVGYQDAGATSVSIIIQSMRQWIERNI</sequence>
<evidence type="ECO:0000256" key="6">
    <source>
        <dbReference type="ARBA" id="ARBA00022798"/>
    </source>
</evidence>
<keyword evidence="6" id="KW-0319">Glycerol metabolism</keyword>
<keyword evidence="4" id="KW-0808">Transferase</keyword>
<dbReference type="OrthoDB" id="9800291at2"/>
<keyword evidence="11" id="KW-1185">Reference proteome</keyword>
<evidence type="ECO:0000256" key="4">
    <source>
        <dbReference type="ARBA" id="ARBA00022679"/>
    </source>
</evidence>
<reference evidence="10 11" key="1">
    <citation type="submission" date="2018-07" db="EMBL/GenBank/DDBJ databases">
        <title>Lottiidibacillus patelloidae gen. nov., sp. nov., isolated from the intestinal tract of a marine limpet and the reclassification of B. taeanensis BH030017T, B. algicola KMM 3737T and B. hwajinpoensis SW-72T as genus Lottiidibacillus.</title>
        <authorList>
            <person name="Liu R."/>
            <person name="Huang Z."/>
        </authorList>
    </citation>
    <scope>NUCLEOTIDE SEQUENCE [LARGE SCALE GENOMIC DNA]</scope>
    <source>
        <strain evidence="10 11">BH030017</strain>
    </source>
</reference>
<dbReference type="GO" id="GO:0005829">
    <property type="term" value="C:cytosol"/>
    <property type="evidence" value="ECO:0007669"/>
    <property type="project" value="TreeGrafter"/>
</dbReference>